<organism evidence="2 3">
    <name type="scientific">Caligus rogercresseyi</name>
    <name type="common">Sea louse</name>
    <dbReference type="NCBI Taxonomy" id="217165"/>
    <lineage>
        <taxon>Eukaryota</taxon>
        <taxon>Metazoa</taxon>
        <taxon>Ecdysozoa</taxon>
        <taxon>Arthropoda</taxon>
        <taxon>Crustacea</taxon>
        <taxon>Multicrustacea</taxon>
        <taxon>Hexanauplia</taxon>
        <taxon>Copepoda</taxon>
        <taxon>Siphonostomatoida</taxon>
        <taxon>Caligidae</taxon>
        <taxon>Caligus</taxon>
    </lineage>
</organism>
<evidence type="ECO:0000313" key="3">
    <source>
        <dbReference type="Proteomes" id="UP000595437"/>
    </source>
</evidence>
<sequence length="70" mass="7677">MGNNHVRALPGGQRAVPPTRLTPLQRHVPHTGGGSEEGLPKEDAGEIHWEWMGAPSVLSSRPFWQDITMP</sequence>
<reference evidence="3" key="1">
    <citation type="submission" date="2021-01" db="EMBL/GenBank/DDBJ databases">
        <title>Caligus Genome Assembly.</title>
        <authorList>
            <person name="Gallardo-Escarate C."/>
        </authorList>
    </citation>
    <scope>NUCLEOTIDE SEQUENCE [LARGE SCALE GENOMIC DNA]</scope>
</reference>
<protein>
    <submittedName>
        <fullName evidence="2">Uncharacterized protein</fullName>
    </submittedName>
</protein>
<evidence type="ECO:0000313" key="2">
    <source>
        <dbReference type="EMBL" id="QQP40647.1"/>
    </source>
</evidence>
<feature type="region of interest" description="Disordered" evidence="1">
    <location>
        <begin position="1"/>
        <end position="47"/>
    </location>
</feature>
<gene>
    <name evidence="2" type="ORF">FKW44_014765</name>
</gene>
<evidence type="ECO:0000256" key="1">
    <source>
        <dbReference type="SAM" id="MobiDB-lite"/>
    </source>
</evidence>
<feature type="compositionally biased region" description="Basic and acidic residues" evidence="1">
    <location>
        <begin position="38"/>
        <end position="47"/>
    </location>
</feature>
<dbReference type="Proteomes" id="UP000595437">
    <property type="component" value="Chromosome 10"/>
</dbReference>
<keyword evidence="3" id="KW-1185">Reference proteome</keyword>
<name>A0A7T8JZ68_CALRO</name>
<accession>A0A7T8JZ68</accession>
<dbReference type="AlphaFoldDB" id="A0A7T8JZ68"/>
<dbReference type="EMBL" id="CP045899">
    <property type="protein sequence ID" value="QQP40647.1"/>
    <property type="molecule type" value="Genomic_DNA"/>
</dbReference>
<proteinExistence type="predicted"/>